<comment type="caution">
    <text evidence="1">The sequence shown here is derived from an EMBL/GenBank/DDBJ whole genome shotgun (WGS) entry which is preliminary data.</text>
</comment>
<sequence length="324" mass="35568">MNINVPDDVGHPFAYRASFPAIQDTLWHSGTYHTQAYRYDSGDSGYLSSRGDSVPGPSLHGYKMRFQTPLTAATRTATLASAYHSSRMGTSIVEGIPIAGTIVPSLIGGYPADIPLSPHLAGQRGGIRSGTVLGVEAYTHEPESLEEPVNVQQRPSVHARYVPQRRYSLPKRTTPFCGYEPICFGSSLETGVLLWRILRDPESLSGSWCSEPGMPSDSGQKAQIRLNWPGRSDYVKSINVHNFGKHRRPISKIKLLTRIAEAVQDMVEANERTAGPEEDLWRIGKGGVRFENIVLHSLENVSKGSWQPKLSLWFEVADGVGAVA</sequence>
<dbReference type="OrthoDB" id="3269405at2759"/>
<dbReference type="EMBL" id="BPQB01000029">
    <property type="protein sequence ID" value="GJE93018.1"/>
    <property type="molecule type" value="Genomic_DNA"/>
</dbReference>
<dbReference type="AlphaFoldDB" id="A0A9P3GBH3"/>
<accession>A0A9P3GBH3</accession>
<dbReference type="Proteomes" id="UP000703269">
    <property type="component" value="Unassembled WGS sequence"/>
</dbReference>
<evidence type="ECO:0000313" key="1">
    <source>
        <dbReference type="EMBL" id="GJE93018.1"/>
    </source>
</evidence>
<organism evidence="1 2">
    <name type="scientific">Phanerochaete sordida</name>
    <dbReference type="NCBI Taxonomy" id="48140"/>
    <lineage>
        <taxon>Eukaryota</taxon>
        <taxon>Fungi</taxon>
        <taxon>Dikarya</taxon>
        <taxon>Basidiomycota</taxon>
        <taxon>Agaricomycotina</taxon>
        <taxon>Agaricomycetes</taxon>
        <taxon>Polyporales</taxon>
        <taxon>Phanerochaetaceae</taxon>
        <taxon>Phanerochaete</taxon>
    </lineage>
</organism>
<evidence type="ECO:0000313" key="2">
    <source>
        <dbReference type="Proteomes" id="UP000703269"/>
    </source>
</evidence>
<name>A0A9P3GBH3_9APHY</name>
<protein>
    <submittedName>
        <fullName evidence="1">Uncharacterized protein</fullName>
    </submittedName>
</protein>
<keyword evidence="2" id="KW-1185">Reference proteome</keyword>
<proteinExistence type="predicted"/>
<gene>
    <name evidence="1" type="ORF">PsYK624_091770</name>
</gene>
<reference evidence="1 2" key="1">
    <citation type="submission" date="2021-08" db="EMBL/GenBank/DDBJ databases">
        <title>Draft Genome Sequence of Phanerochaete sordida strain YK-624.</title>
        <authorList>
            <person name="Mori T."/>
            <person name="Dohra H."/>
            <person name="Suzuki T."/>
            <person name="Kawagishi H."/>
            <person name="Hirai H."/>
        </authorList>
    </citation>
    <scope>NUCLEOTIDE SEQUENCE [LARGE SCALE GENOMIC DNA]</scope>
    <source>
        <strain evidence="1 2">YK-624</strain>
    </source>
</reference>